<comment type="function">
    <text evidence="8">Catalyzes the condensation of pantoate with beta-alanine in an ATP-dependent reaction via a pantoyl-adenylate intermediate.</text>
</comment>
<feature type="binding site" evidence="8">
    <location>
        <position position="156"/>
    </location>
    <ligand>
        <name>(R)-pantoate</name>
        <dbReference type="ChEBI" id="CHEBI:15980"/>
    </ligand>
</feature>
<evidence type="ECO:0000313" key="9">
    <source>
        <dbReference type="EMBL" id="AKQ68032.1"/>
    </source>
</evidence>
<keyword evidence="3 8" id="KW-0436">Ligase</keyword>
<dbReference type="PATRIC" id="fig|1297742.4.peg.4988"/>
<dbReference type="OrthoDB" id="9773087at2"/>
<dbReference type="CDD" id="cd00560">
    <property type="entry name" value="PanC"/>
    <property type="match status" value="1"/>
</dbReference>
<evidence type="ECO:0000256" key="2">
    <source>
        <dbReference type="ARBA" id="ARBA00009256"/>
    </source>
</evidence>
<dbReference type="HAMAP" id="MF_00158">
    <property type="entry name" value="PanC"/>
    <property type="match status" value="1"/>
</dbReference>
<dbReference type="InterPro" id="IPR042176">
    <property type="entry name" value="Pantoate_ligase_C"/>
</dbReference>
<dbReference type="PANTHER" id="PTHR21299:SF1">
    <property type="entry name" value="PANTOATE--BETA-ALANINE LIGASE"/>
    <property type="match status" value="1"/>
</dbReference>
<comment type="subcellular location">
    <subcellularLocation>
        <location evidence="8">Cytoplasm</location>
    </subcellularLocation>
</comment>
<feature type="binding site" evidence="8">
    <location>
        <begin position="32"/>
        <end position="39"/>
    </location>
    <ligand>
        <name>ATP</name>
        <dbReference type="ChEBI" id="CHEBI:30616"/>
    </ligand>
</feature>
<organism evidence="9 10">
    <name type="scientific">Pseudomyxococcus hansupus</name>
    <dbReference type="NCBI Taxonomy" id="1297742"/>
    <lineage>
        <taxon>Bacteria</taxon>
        <taxon>Pseudomonadati</taxon>
        <taxon>Myxococcota</taxon>
        <taxon>Myxococcia</taxon>
        <taxon>Myxococcales</taxon>
        <taxon>Cystobacterineae</taxon>
        <taxon>Myxococcaceae</taxon>
        <taxon>Pseudomyxococcus</taxon>
    </lineage>
</organism>
<name>A0A0H4XIH1_9BACT</name>
<proteinExistence type="inferred from homology"/>
<dbReference type="Proteomes" id="UP000009026">
    <property type="component" value="Chromosome"/>
</dbReference>
<dbReference type="AlphaFoldDB" id="A0A0H4XIH1"/>
<evidence type="ECO:0000256" key="5">
    <source>
        <dbReference type="ARBA" id="ARBA00022741"/>
    </source>
</evidence>
<dbReference type="EC" id="6.3.2.1" evidence="8"/>
<dbReference type="KEGG" id="mym:A176_004944"/>
<dbReference type="Pfam" id="PF02569">
    <property type="entry name" value="Pantoate_ligase"/>
    <property type="match status" value="1"/>
</dbReference>
<evidence type="ECO:0000256" key="7">
    <source>
        <dbReference type="ARBA" id="ARBA00048258"/>
    </source>
</evidence>
<reference evidence="9 10" key="1">
    <citation type="journal article" date="2016" name="PLoS ONE">
        <title>Complete Genome Sequence and Comparative Genomics of a Novel Myxobacterium Myxococcus hansupus.</title>
        <authorList>
            <person name="Sharma G."/>
            <person name="Narwani T."/>
            <person name="Subramanian S."/>
        </authorList>
    </citation>
    <scope>NUCLEOTIDE SEQUENCE [LARGE SCALE GENOMIC DNA]</scope>
    <source>
        <strain evidence="10">mixupus</strain>
    </source>
</reference>
<feature type="binding site" evidence="8">
    <location>
        <position position="179"/>
    </location>
    <ligand>
        <name>ATP</name>
        <dbReference type="ChEBI" id="CHEBI:30616"/>
    </ligand>
</feature>
<keyword evidence="4 8" id="KW-0566">Pantothenate biosynthesis</keyword>
<dbReference type="PANTHER" id="PTHR21299">
    <property type="entry name" value="CYTIDYLATE KINASE/PANTOATE-BETA-ALANINE LIGASE"/>
    <property type="match status" value="1"/>
</dbReference>
<feature type="binding site" evidence="8">
    <location>
        <begin position="150"/>
        <end position="153"/>
    </location>
    <ligand>
        <name>ATP</name>
        <dbReference type="ChEBI" id="CHEBI:30616"/>
    </ligand>
</feature>
<dbReference type="Gene3D" id="3.30.1300.10">
    <property type="entry name" value="Pantoate-beta-alanine ligase, C-terminal domain"/>
    <property type="match status" value="1"/>
</dbReference>
<comment type="pathway">
    <text evidence="1 8">Cofactor biosynthesis; (R)-pantothenate biosynthesis; (R)-pantothenate from (R)-pantoate and beta-alanine: step 1/1.</text>
</comment>
<dbReference type="GO" id="GO:0005829">
    <property type="term" value="C:cytosol"/>
    <property type="evidence" value="ECO:0007669"/>
    <property type="project" value="TreeGrafter"/>
</dbReference>
<dbReference type="EMBL" id="CP012109">
    <property type="protein sequence ID" value="AKQ68032.1"/>
    <property type="molecule type" value="Genomic_DNA"/>
</dbReference>
<evidence type="ECO:0000256" key="3">
    <source>
        <dbReference type="ARBA" id="ARBA00022598"/>
    </source>
</evidence>
<accession>A0A0H4XIH1</accession>
<comment type="miscellaneous">
    <text evidence="8">The reaction proceeds by a bi uni uni bi ping pong mechanism.</text>
</comment>
<keyword evidence="5 8" id="KW-0547">Nucleotide-binding</keyword>
<feature type="binding site" evidence="8">
    <location>
        <begin position="187"/>
        <end position="190"/>
    </location>
    <ligand>
        <name>ATP</name>
        <dbReference type="ChEBI" id="CHEBI:30616"/>
    </ligand>
</feature>
<sequence length="292" mass="31710">MAPAVLKTVADVKDWTAGLRREGHRLALVPTMGFLHEGHLSLIREGRRRADAVAVSIFVNPTQFGPREDLSRYPRDFEGDVAKCVSAGAQVIFAPEGPGVMYPAGYQTYVEVTDVSQGMCGARRPGHFRGVATIVTQLLSLFRPDVALFGEKDYQQLQVIRALNRDLHLGADIVGMPTVREADGLAMSSRNAYLSPEERQRALALSRGLRAAQALVREGTRESGPLVGAVRRELEAVGLREDYVELVDAERLTPLASVERGQPARLLVAAFSGTTRLIDNMPLGGEENAGPV</sequence>
<dbReference type="InterPro" id="IPR014729">
    <property type="entry name" value="Rossmann-like_a/b/a_fold"/>
</dbReference>
<keyword evidence="6 8" id="KW-0067">ATP-binding</keyword>
<evidence type="ECO:0000256" key="4">
    <source>
        <dbReference type="ARBA" id="ARBA00022655"/>
    </source>
</evidence>
<comment type="catalytic activity">
    <reaction evidence="7 8">
        <text>(R)-pantoate + beta-alanine + ATP = (R)-pantothenate + AMP + diphosphate + H(+)</text>
        <dbReference type="Rhea" id="RHEA:10912"/>
        <dbReference type="ChEBI" id="CHEBI:15378"/>
        <dbReference type="ChEBI" id="CHEBI:15980"/>
        <dbReference type="ChEBI" id="CHEBI:29032"/>
        <dbReference type="ChEBI" id="CHEBI:30616"/>
        <dbReference type="ChEBI" id="CHEBI:33019"/>
        <dbReference type="ChEBI" id="CHEBI:57966"/>
        <dbReference type="ChEBI" id="CHEBI:456215"/>
        <dbReference type="EC" id="6.3.2.1"/>
    </reaction>
</comment>
<comment type="subunit">
    <text evidence="8">Homodimer.</text>
</comment>
<feature type="active site" description="Proton donor" evidence="8">
    <location>
        <position position="39"/>
    </location>
</feature>
<dbReference type="InterPro" id="IPR003721">
    <property type="entry name" value="Pantoate_ligase"/>
</dbReference>
<dbReference type="eggNOG" id="COG0414">
    <property type="taxonomic scope" value="Bacteria"/>
</dbReference>
<keyword evidence="10" id="KW-1185">Reference proteome</keyword>
<dbReference type="GO" id="GO:0004592">
    <property type="term" value="F:pantoate-beta-alanine ligase activity"/>
    <property type="evidence" value="ECO:0007669"/>
    <property type="project" value="UniProtKB-UniRule"/>
</dbReference>
<dbReference type="UniPathway" id="UPA00028">
    <property type="reaction ID" value="UER00005"/>
</dbReference>
<evidence type="ECO:0000256" key="6">
    <source>
        <dbReference type="ARBA" id="ARBA00022840"/>
    </source>
</evidence>
<dbReference type="STRING" id="1297742.A176_004944"/>
<dbReference type="GO" id="GO:0005524">
    <property type="term" value="F:ATP binding"/>
    <property type="evidence" value="ECO:0007669"/>
    <property type="project" value="UniProtKB-KW"/>
</dbReference>
<feature type="binding site" evidence="8">
    <location>
        <position position="63"/>
    </location>
    <ligand>
        <name>(R)-pantoate</name>
        <dbReference type="ChEBI" id="CHEBI:15980"/>
    </ligand>
</feature>
<evidence type="ECO:0000313" key="10">
    <source>
        <dbReference type="Proteomes" id="UP000009026"/>
    </source>
</evidence>
<dbReference type="GO" id="GO:0015940">
    <property type="term" value="P:pantothenate biosynthetic process"/>
    <property type="evidence" value="ECO:0007669"/>
    <property type="project" value="UniProtKB-UniRule"/>
</dbReference>
<evidence type="ECO:0000256" key="8">
    <source>
        <dbReference type="HAMAP-Rule" id="MF_00158"/>
    </source>
</evidence>
<keyword evidence="8" id="KW-0963">Cytoplasm</keyword>
<feature type="binding site" evidence="8">
    <location>
        <position position="63"/>
    </location>
    <ligand>
        <name>beta-alanine</name>
        <dbReference type="ChEBI" id="CHEBI:57966"/>
    </ligand>
</feature>
<dbReference type="NCBIfam" id="TIGR00018">
    <property type="entry name" value="panC"/>
    <property type="match status" value="1"/>
</dbReference>
<comment type="similarity">
    <text evidence="2 8">Belongs to the pantothenate synthetase family.</text>
</comment>
<dbReference type="RefSeq" id="WP_002640715.1">
    <property type="nucleotide sequence ID" value="NZ_CP012109.1"/>
</dbReference>
<dbReference type="SUPFAM" id="SSF52374">
    <property type="entry name" value="Nucleotidylyl transferase"/>
    <property type="match status" value="1"/>
</dbReference>
<dbReference type="Gene3D" id="3.40.50.620">
    <property type="entry name" value="HUPs"/>
    <property type="match status" value="1"/>
</dbReference>
<evidence type="ECO:0000256" key="1">
    <source>
        <dbReference type="ARBA" id="ARBA00004990"/>
    </source>
</evidence>
<protein>
    <recommendedName>
        <fullName evidence="8">Pantothenate synthetase</fullName>
        <shortName evidence="8">PS</shortName>
        <ecNumber evidence="8">6.3.2.1</ecNumber>
    </recommendedName>
    <alternativeName>
        <fullName evidence="8">Pantoate--beta-alanine ligase</fullName>
    </alternativeName>
    <alternativeName>
        <fullName evidence="8">Pantoate-activating enzyme</fullName>
    </alternativeName>
</protein>
<gene>
    <name evidence="8" type="primary">panC</name>
    <name evidence="9" type="ORF">A176_004944</name>
</gene>